<reference evidence="3" key="1">
    <citation type="submission" date="2020-05" db="EMBL/GenBank/DDBJ databases">
        <authorList>
            <person name="Chiriac C."/>
            <person name="Salcher M."/>
            <person name="Ghai R."/>
            <person name="Kavagutti S V."/>
        </authorList>
    </citation>
    <scope>NUCLEOTIDE SEQUENCE</scope>
</reference>
<evidence type="ECO:0000313" key="2">
    <source>
        <dbReference type="EMBL" id="CAB4195869.1"/>
    </source>
</evidence>
<name>A0A6J5T4V5_9CAUD</name>
<protein>
    <submittedName>
        <fullName evidence="3">Uncharacterized protein</fullName>
    </submittedName>
</protein>
<dbReference type="EMBL" id="LR797513">
    <property type="protein sequence ID" value="CAB4222610.1"/>
    <property type="molecule type" value="Genomic_DNA"/>
</dbReference>
<organism evidence="3">
    <name type="scientific">uncultured Caudovirales phage</name>
    <dbReference type="NCBI Taxonomy" id="2100421"/>
    <lineage>
        <taxon>Viruses</taxon>
        <taxon>Duplodnaviria</taxon>
        <taxon>Heunggongvirae</taxon>
        <taxon>Uroviricota</taxon>
        <taxon>Caudoviricetes</taxon>
        <taxon>Peduoviridae</taxon>
        <taxon>Maltschvirus</taxon>
        <taxon>Maltschvirus maltsch</taxon>
    </lineage>
</organism>
<gene>
    <name evidence="2" type="ORF">UFOVP1293_63</name>
    <name evidence="3" type="ORF">UFOVP1644_81</name>
    <name evidence="1" type="ORF">UFOVP860_48</name>
</gene>
<dbReference type="EMBL" id="LR796812">
    <property type="protein sequence ID" value="CAB4167770.1"/>
    <property type="molecule type" value="Genomic_DNA"/>
</dbReference>
<evidence type="ECO:0000313" key="1">
    <source>
        <dbReference type="EMBL" id="CAB4167770.1"/>
    </source>
</evidence>
<dbReference type="EMBL" id="LR797244">
    <property type="protein sequence ID" value="CAB4195869.1"/>
    <property type="molecule type" value="Genomic_DNA"/>
</dbReference>
<accession>A0A6J5T4V5</accession>
<evidence type="ECO:0000313" key="3">
    <source>
        <dbReference type="EMBL" id="CAB4222610.1"/>
    </source>
</evidence>
<sequence length="74" mass="8352">MSAALNPSNVIRRGSRVLHRLYGRGEVEAIYTLDQQARVQIDGEVCPRRLRLKDLVLEPVGMPTVQPELHVVHP</sequence>
<proteinExistence type="predicted"/>